<evidence type="ECO:0000313" key="2">
    <source>
        <dbReference type="Proteomes" id="UP000241247"/>
    </source>
</evidence>
<accession>A0A2T5AYZ8</accession>
<dbReference type="EMBL" id="PZZZ01000008">
    <property type="protein sequence ID" value="PTM91957.1"/>
    <property type="molecule type" value="Genomic_DNA"/>
</dbReference>
<dbReference type="RefSeq" id="WP_108004249.1">
    <property type="nucleotide sequence ID" value="NZ_JBHEEX010000004.1"/>
</dbReference>
<dbReference type="OrthoDB" id="8100807at2"/>
<evidence type="ECO:0000313" key="1">
    <source>
        <dbReference type="EMBL" id="PTM91957.1"/>
    </source>
</evidence>
<gene>
    <name evidence="1" type="ORF">C7449_1082</name>
</gene>
<sequence length="68" mass="7461">MIKRSFPTGTIGPNDLALLQDVLEEVLSSNHIALHSDTADDIASRLIELYQSGIGDRAELLARMKPLE</sequence>
<organism evidence="1 2">
    <name type="scientific">Mycoplana dimorpha</name>
    <dbReference type="NCBI Taxonomy" id="28320"/>
    <lineage>
        <taxon>Bacteria</taxon>
        <taxon>Pseudomonadati</taxon>
        <taxon>Pseudomonadota</taxon>
        <taxon>Alphaproteobacteria</taxon>
        <taxon>Hyphomicrobiales</taxon>
        <taxon>Rhizobiaceae</taxon>
        <taxon>Mycoplana</taxon>
    </lineage>
</organism>
<dbReference type="AlphaFoldDB" id="A0A2T5AYZ8"/>
<protein>
    <submittedName>
        <fullName evidence="1">Uncharacterized protein</fullName>
    </submittedName>
</protein>
<reference evidence="1 2" key="1">
    <citation type="submission" date="2018-04" db="EMBL/GenBank/DDBJ databases">
        <title>Genomic Encyclopedia of Type Strains, Phase IV (KMG-IV): sequencing the most valuable type-strain genomes for metagenomic binning, comparative biology and taxonomic classification.</title>
        <authorList>
            <person name="Goeker M."/>
        </authorList>
    </citation>
    <scope>NUCLEOTIDE SEQUENCE [LARGE SCALE GENOMIC DNA]</scope>
    <source>
        <strain evidence="1 2">DSM 7138</strain>
    </source>
</reference>
<keyword evidence="2" id="KW-1185">Reference proteome</keyword>
<proteinExistence type="predicted"/>
<dbReference type="Proteomes" id="UP000241247">
    <property type="component" value="Unassembled WGS sequence"/>
</dbReference>
<comment type="caution">
    <text evidence="1">The sequence shown here is derived from an EMBL/GenBank/DDBJ whole genome shotgun (WGS) entry which is preliminary data.</text>
</comment>
<name>A0A2T5AYZ8_MYCDI</name>